<reference evidence="2" key="1">
    <citation type="submission" date="2023-07" db="EMBL/GenBank/DDBJ databases">
        <title>30 novel species of actinomycetes from the DSMZ collection.</title>
        <authorList>
            <person name="Nouioui I."/>
        </authorList>
    </citation>
    <scope>NUCLEOTIDE SEQUENCE [LARGE SCALE GENOMIC DNA]</scope>
    <source>
        <strain evidence="2">DSM 44938</strain>
    </source>
</reference>
<evidence type="ECO:0000313" key="1">
    <source>
        <dbReference type="EMBL" id="MDT0347740.1"/>
    </source>
</evidence>
<sequence>MPGISPPERFAKYHTARMAAYTDVCTVLCHTTLPWVAFAATAPDVGQRPAFVQPPDWAGHFTRAGFTVPALPFLTMPATDAGLSALPAWERGLVEGWLPITPSLGHIVFNSWP</sequence>
<name>A0ABU2N1U0_9ACTN</name>
<organism evidence="1 2">
    <name type="scientific">Streptomyces litchfieldiae</name>
    <dbReference type="NCBI Taxonomy" id="3075543"/>
    <lineage>
        <taxon>Bacteria</taxon>
        <taxon>Bacillati</taxon>
        <taxon>Actinomycetota</taxon>
        <taxon>Actinomycetes</taxon>
        <taxon>Kitasatosporales</taxon>
        <taxon>Streptomycetaceae</taxon>
        <taxon>Streptomyces</taxon>
    </lineage>
</organism>
<dbReference type="Proteomes" id="UP001183246">
    <property type="component" value="Unassembled WGS sequence"/>
</dbReference>
<accession>A0ABU2N1U0</accession>
<dbReference type="RefSeq" id="WP_311708865.1">
    <property type="nucleotide sequence ID" value="NZ_JAVREL010000042.1"/>
</dbReference>
<dbReference type="EMBL" id="JAVREL010000042">
    <property type="protein sequence ID" value="MDT0347740.1"/>
    <property type="molecule type" value="Genomic_DNA"/>
</dbReference>
<comment type="caution">
    <text evidence="1">The sequence shown here is derived from an EMBL/GenBank/DDBJ whole genome shotgun (WGS) entry which is preliminary data.</text>
</comment>
<evidence type="ECO:0000313" key="2">
    <source>
        <dbReference type="Proteomes" id="UP001183246"/>
    </source>
</evidence>
<keyword evidence="2" id="KW-1185">Reference proteome</keyword>
<protein>
    <submittedName>
        <fullName evidence="1">Uncharacterized protein</fullName>
    </submittedName>
</protein>
<proteinExistence type="predicted"/>
<gene>
    <name evidence="1" type="ORF">RM590_35030</name>
</gene>